<dbReference type="InterPro" id="IPR040059">
    <property type="entry name" value="PUM3"/>
</dbReference>
<dbReference type="InterPro" id="IPR033133">
    <property type="entry name" value="PUM-HD"/>
</dbReference>
<dbReference type="GO" id="GO:0006417">
    <property type="term" value="P:regulation of translation"/>
    <property type="evidence" value="ECO:0007669"/>
    <property type="project" value="TreeGrafter"/>
</dbReference>
<feature type="repeat" description="Pumilio" evidence="3">
    <location>
        <begin position="244"/>
        <end position="279"/>
    </location>
</feature>
<proteinExistence type="predicted"/>
<accession>A0A1I8BT92</accession>
<evidence type="ECO:0000313" key="7">
    <source>
        <dbReference type="WBParaSite" id="MhA1_Contig56.frz3.fgene1"/>
    </source>
</evidence>
<dbReference type="SUPFAM" id="SSF48371">
    <property type="entry name" value="ARM repeat"/>
    <property type="match status" value="1"/>
</dbReference>
<keyword evidence="6" id="KW-1185">Reference proteome</keyword>
<dbReference type="InterPro" id="IPR011989">
    <property type="entry name" value="ARM-like"/>
</dbReference>
<sequence length="753" mass="87177">MVHENIHWSRPRKYGPGSRSCRVCSNHHGLLKLNIIMVIKTKRTRRPSSSDAENIKKRKRVSFSKIVKSTSDNPAKDEELEDNGHLIPKPKKGILKKKMLANASGCLKIKEKGSNSLEAIDFDNKEENELNNIKGKRTMSLRKVKHSTKEMLMKMTKKERREFIRELERRNKPNFELMRNAKLLWETIRSTKVSEEKRSQCVSELMQMCQGKFSALAFSHATSRVVQCLLKLRKPEIRNQIFEELKTQIVQLAMSKFGKYFILKLFKYGTKEQRDHLISSLKGNYVRLYKSLYSASLVNEIYIEWGNAKQYRQLVNEFYGPEFAIFQDDPENKFPPSIDEIATQKPEKLAGILQNLEKLLDSAVLKVPILKLAITHKLLYDFLRHCSNEQRDSLIESLKDFLPEICHTHEGSYAALLCVWNSNPEQRISIVKSFTGLAISACKDNFVQRVLFGIFDCVDDTNLVNKIIVKEIANNIADLIYDKHGVIVLHYLVHPRDPHVIAKSLQNILKLVFFIFKEYDFYIILKGDSNPHSKLDFASRYLNLFECVKPALLTFMKANMREMITNKISAVLILDTLDVNSPSSPFQRSIDQNDLSDCFKEIAQISTDEFIPHCVDKERPLHIIAGGCARFVFRKLLKNDRLREKVEEKLSFYLMSIVKKENLQSWTGMDCGCYTLIELMFHKILSFLQNSSLQGAKKLLVELNKIEDENDVDDLSSSNIDEIEEVSELNGKRKNYVSFDQNTKKRRKIKLED</sequence>
<keyword evidence="2" id="KW-0694">RNA-binding</keyword>
<name>A0A1I8BT92_MELHA</name>
<dbReference type="Gene3D" id="4.10.830.10">
    <property type="entry name" value="30s Ribosomal Protein S14, Chain N"/>
    <property type="match status" value="1"/>
</dbReference>
<dbReference type="PANTHER" id="PTHR13389:SF0">
    <property type="entry name" value="PUMILIO HOMOLOG 3"/>
    <property type="match status" value="1"/>
</dbReference>
<dbReference type="GO" id="GO:0003729">
    <property type="term" value="F:mRNA binding"/>
    <property type="evidence" value="ECO:0007669"/>
    <property type="project" value="TreeGrafter"/>
</dbReference>
<dbReference type="InterPro" id="IPR001313">
    <property type="entry name" value="Pumilio_RNA-bd_rpt"/>
</dbReference>
<evidence type="ECO:0000313" key="6">
    <source>
        <dbReference type="Proteomes" id="UP000095281"/>
    </source>
</evidence>
<reference evidence="7" key="1">
    <citation type="submission" date="2016-11" db="UniProtKB">
        <authorList>
            <consortium name="WormBaseParasite"/>
        </authorList>
    </citation>
    <scope>IDENTIFICATION</scope>
</reference>
<dbReference type="PANTHER" id="PTHR13389">
    <property type="entry name" value="PUMILIO HOMOLOG 3"/>
    <property type="match status" value="1"/>
</dbReference>
<evidence type="ECO:0000256" key="2">
    <source>
        <dbReference type="ARBA" id="ARBA00022884"/>
    </source>
</evidence>
<dbReference type="InterPro" id="IPR043140">
    <property type="entry name" value="Ribosomal_uS14_sf"/>
</dbReference>
<dbReference type="Gene3D" id="1.25.10.10">
    <property type="entry name" value="Leucine-rich Repeat Variant"/>
    <property type="match status" value="2"/>
</dbReference>
<feature type="domain" description="PUM-HD" evidence="5">
    <location>
        <begin position="179"/>
        <end position="572"/>
    </location>
</feature>
<evidence type="ECO:0000259" key="5">
    <source>
        <dbReference type="PROSITE" id="PS50303"/>
    </source>
</evidence>
<organism evidence="6 7">
    <name type="scientific">Meloidogyne hapla</name>
    <name type="common">Root-knot nematode worm</name>
    <dbReference type="NCBI Taxonomy" id="6305"/>
    <lineage>
        <taxon>Eukaryota</taxon>
        <taxon>Metazoa</taxon>
        <taxon>Ecdysozoa</taxon>
        <taxon>Nematoda</taxon>
        <taxon>Chromadorea</taxon>
        <taxon>Rhabditida</taxon>
        <taxon>Tylenchina</taxon>
        <taxon>Tylenchomorpha</taxon>
        <taxon>Tylenchoidea</taxon>
        <taxon>Meloidogynidae</taxon>
        <taxon>Meloidogyninae</taxon>
        <taxon>Meloidogyne</taxon>
    </lineage>
</organism>
<protein>
    <submittedName>
        <fullName evidence="7">PUM-HD domain-containing protein</fullName>
    </submittedName>
</protein>
<dbReference type="AlphaFoldDB" id="A0A1I8BT92"/>
<dbReference type="PROSITE" id="PS50303">
    <property type="entry name" value="PUM_HD"/>
    <property type="match status" value="1"/>
</dbReference>
<evidence type="ECO:0000256" key="4">
    <source>
        <dbReference type="SAM" id="MobiDB-lite"/>
    </source>
</evidence>
<dbReference type="Proteomes" id="UP000095281">
    <property type="component" value="Unplaced"/>
</dbReference>
<dbReference type="SMART" id="SM00025">
    <property type="entry name" value="Pumilio"/>
    <property type="match status" value="4"/>
</dbReference>
<evidence type="ECO:0000256" key="3">
    <source>
        <dbReference type="PROSITE-ProRule" id="PRU00317"/>
    </source>
</evidence>
<dbReference type="PROSITE" id="PS50302">
    <property type="entry name" value="PUM"/>
    <property type="match status" value="1"/>
</dbReference>
<dbReference type="GO" id="GO:0005730">
    <property type="term" value="C:nucleolus"/>
    <property type="evidence" value="ECO:0007669"/>
    <property type="project" value="TreeGrafter"/>
</dbReference>
<feature type="region of interest" description="Disordered" evidence="4">
    <location>
        <begin position="1"/>
        <end position="20"/>
    </location>
</feature>
<dbReference type="WBParaSite" id="MhA1_Contig56.frz3.fgene1">
    <property type="protein sequence ID" value="MhA1_Contig56.frz3.fgene1"/>
    <property type="gene ID" value="MhA1_Contig56.frz3.fgene1"/>
</dbReference>
<keyword evidence="1" id="KW-0677">Repeat</keyword>
<dbReference type="OMA" id="ICHTHEG"/>
<dbReference type="InterPro" id="IPR016024">
    <property type="entry name" value="ARM-type_fold"/>
</dbReference>
<dbReference type="Pfam" id="PF00806">
    <property type="entry name" value="PUF"/>
    <property type="match status" value="3"/>
</dbReference>
<dbReference type="InterPro" id="IPR012959">
    <property type="entry name" value="CPL_dom"/>
</dbReference>
<evidence type="ECO:0000256" key="1">
    <source>
        <dbReference type="ARBA" id="ARBA00022737"/>
    </source>
</evidence>
<dbReference type="Pfam" id="PF08144">
    <property type="entry name" value="CPL"/>
    <property type="match status" value="1"/>
</dbReference>